<dbReference type="PANTHER" id="PTHR11060:SF0">
    <property type="entry name" value="PROTEIN MEMO1"/>
    <property type="match status" value="1"/>
</dbReference>
<dbReference type="Pfam" id="PF01875">
    <property type="entry name" value="Memo"/>
    <property type="match status" value="1"/>
</dbReference>
<dbReference type="Gene3D" id="3.40.830.10">
    <property type="entry name" value="LigB-like"/>
    <property type="match status" value="1"/>
</dbReference>
<feature type="non-terminal residue" evidence="2">
    <location>
        <position position="230"/>
    </location>
</feature>
<name>X1KAQ4_9ZZZZ</name>
<evidence type="ECO:0000256" key="1">
    <source>
        <dbReference type="ARBA" id="ARBA00006315"/>
    </source>
</evidence>
<dbReference type="EMBL" id="BARV01007102">
    <property type="protein sequence ID" value="GAI03683.1"/>
    <property type="molecule type" value="Genomic_DNA"/>
</dbReference>
<proteinExistence type="inferred from homology"/>
<evidence type="ECO:0008006" key="3">
    <source>
        <dbReference type="Google" id="ProtNLM"/>
    </source>
</evidence>
<evidence type="ECO:0000313" key="2">
    <source>
        <dbReference type="EMBL" id="GAI03683.1"/>
    </source>
</evidence>
<accession>X1KAQ4</accession>
<dbReference type="NCBIfam" id="TIGR04336">
    <property type="entry name" value="AmmeMemoSam_B"/>
    <property type="match status" value="1"/>
</dbReference>
<organism evidence="2">
    <name type="scientific">marine sediment metagenome</name>
    <dbReference type="NCBI Taxonomy" id="412755"/>
    <lineage>
        <taxon>unclassified sequences</taxon>
        <taxon>metagenomes</taxon>
        <taxon>ecological metagenomes</taxon>
    </lineage>
</organism>
<comment type="similarity">
    <text evidence="1">Belongs to the MEMO1 family.</text>
</comment>
<dbReference type="PANTHER" id="PTHR11060">
    <property type="entry name" value="PROTEIN MEMO1"/>
    <property type="match status" value="1"/>
</dbReference>
<dbReference type="SUPFAM" id="SSF53213">
    <property type="entry name" value="LigB-like"/>
    <property type="match status" value="1"/>
</dbReference>
<gene>
    <name evidence="2" type="ORF">S06H3_14522</name>
</gene>
<sequence>MKKAFILAAFAITLLGSILYAQAPKTQATPKKVRRPAVAGAFYPGNRLLLQRQVDGFLAKAKKVELEGKLIALISPHAGYIYSGPVAAYTYKQLTGRDFDTVILIGPSHRGGFAGASVYNQGPYQTPLGLIEVDSDLANKIIAQDKSIRYISQAHNREHSLEVQLPFLQRTLKDFKIIPILISEPSLKNCRILADAIFKSIKGKKVLIIASTDLSHYQPYKEACRLDKIT</sequence>
<comment type="caution">
    <text evidence="2">The sequence shown here is derived from an EMBL/GenBank/DDBJ whole genome shotgun (WGS) entry which is preliminary data.</text>
</comment>
<reference evidence="2" key="1">
    <citation type="journal article" date="2014" name="Front. Microbiol.">
        <title>High frequency of phylogenetically diverse reductive dehalogenase-homologous genes in deep subseafloor sedimentary metagenomes.</title>
        <authorList>
            <person name="Kawai M."/>
            <person name="Futagami T."/>
            <person name="Toyoda A."/>
            <person name="Takaki Y."/>
            <person name="Nishi S."/>
            <person name="Hori S."/>
            <person name="Arai W."/>
            <person name="Tsubouchi T."/>
            <person name="Morono Y."/>
            <person name="Uchiyama I."/>
            <person name="Ito T."/>
            <person name="Fujiyama A."/>
            <person name="Inagaki F."/>
            <person name="Takami H."/>
        </authorList>
    </citation>
    <scope>NUCLEOTIDE SEQUENCE</scope>
    <source>
        <strain evidence="2">Expedition CK06-06</strain>
    </source>
</reference>
<dbReference type="InterPro" id="IPR002737">
    <property type="entry name" value="MEMO1_fam"/>
</dbReference>
<dbReference type="CDD" id="cd07361">
    <property type="entry name" value="MEMO_like"/>
    <property type="match status" value="1"/>
</dbReference>
<protein>
    <recommendedName>
        <fullName evidence="3">AmmeMemoRadiSam system protein B</fullName>
    </recommendedName>
</protein>
<dbReference type="AlphaFoldDB" id="X1KAQ4"/>